<dbReference type="Proteomes" id="UP000886886">
    <property type="component" value="Unassembled WGS sequence"/>
</dbReference>
<dbReference type="Pfam" id="PF02653">
    <property type="entry name" value="BPD_transp_2"/>
    <property type="match status" value="1"/>
</dbReference>
<evidence type="ECO:0000256" key="5">
    <source>
        <dbReference type="ARBA" id="ARBA00023136"/>
    </source>
</evidence>
<reference evidence="7" key="1">
    <citation type="submission" date="2020-10" db="EMBL/GenBank/DDBJ databases">
        <authorList>
            <person name="Gilroy R."/>
        </authorList>
    </citation>
    <scope>NUCLEOTIDE SEQUENCE</scope>
    <source>
        <strain evidence="7">ChiSjej3B21-11622</strain>
    </source>
</reference>
<evidence type="ECO:0000313" key="8">
    <source>
        <dbReference type="Proteomes" id="UP000886886"/>
    </source>
</evidence>
<feature type="transmembrane region" description="Helical" evidence="6">
    <location>
        <begin position="279"/>
        <end position="307"/>
    </location>
</feature>
<name>A0A9D0ZTY7_9FIRM</name>
<dbReference type="AlphaFoldDB" id="A0A9D0ZTY7"/>
<accession>A0A9D0ZTY7</accession>
<comment type="subcellular location">
    <subcellularLocation>
        <location evidence="1">Cell membrane</location>
        <topology evidence="1">Multi-pass membrane protein</topology>
    </subcellularLocation>
</comment>
<evidence type="ECO:0000256" key="3">
    <source>
        <dbReference type="ARBA" id="ARBA00022692"/>
    </source>
</evidence>
<feature type="transmembrane region" description="Helical" evidence="6">
    <location>
        <begin position="61"/>
        <end position="82"/>
    </location>
</feature>
<protein>
    <submittedName>
        <fullName evidence="7">ABC transporter permease</fullName>
    </submittedName>
</protein>
<dbReference type="GO" id="GO:0005886">
    <property type="term" value="C:plasma membrane"/>
    <property type="evidence" value="ECO:0007669"/>
    <property type="project" value="UniProtKB-SubCell"/>
</dbReference>
<organism evidence="7 8">
    <name type="scientific">Candidatus Limivivens merdigallinarum</name>
    <dbReference type="NCBI Taxonomy" id="2840859"/>
    <lineage>
        <taxon>Bacteria</taxon>
        <taxon>Bacillati</taxon>
        <taxon>Bacillota</taxon>
        <taxon>Clostridia</taxon>
        <taxon>Lachnospirales</taxon>
        <taxon>Lachnospiraceae</taxon>
        <taxon>Lachnospiraceae incertae sedis</taxon>
        <taxon>Candidatus Limivivens</taxon>
    </lineage>
</organism>
<dbReference type="CDD" id="cd06580">
    <property type="entry name" value="TM_PBP1_transp_TpRbsC_like"/>
    <property type="match status" value="1"/>
</dbReference>
<keyword evidence="4 6" id="KW-1133">Transmembrane helix</keyword>
<evidence type="ECO:0000256" key="6">
    <source>
        <dbReference type="SAM" id="Phobius"/>
    </source>
</evidence>
<feature type="transmembrane region" description="Helical" evidence="6">
    <location>
        <begin position="319"/>
        <end position="342"/>
    </location>
</feature>
<comment type="caution">
    <text evidence="7">The sequence shown here is derived from an EMBL/GenBank/DDBJ whole genome shotgun (WGS) entry which is preliminary data.</text>
</comment>
<feature type="transmembrane region" description="Helical" evidence="6">
    <location>
        <begin position="89"/>
        <end position="108"/>
    </location>
</feature>
<feature type="transmembrane region" description="Helical" evidence="6">
    <location>
        <begin position="12"/>
        <end position="41"/>
    </location>
</feature>
<feature type="transmembrane region" description="Helical" evidence="6">
    <location>
        <begin position="149"/>
        <end position="170"/>
    </location>
</feature>
<keyword evidence="5 6" id="KW-0472">Membrane</keyword>
<evidence type="ECO:0000256" key="2">
    <source>
        <dbReference type="ARBA" id="ARBA00022475"/>
    </source>
</evidence>
<evidence type="ECO:0000256" key="1">
    <source>
        <dbReference type="ARBA" id="ARBA00004651"/>
    </source>
</evidence>
<feature type="transmembrane region" description="Helical" evidence="6">
    <location>
        <begin position="199"/>
        <end position="217"/>
    </location>
</feature>
<proteinExistence type="predicted"/>
<keyword evidence="3 6" id="KW-0812">Transmembrane</keyword>
<dbReference type="GO" id="GO:0022857">
    <property type="term" value="F:transmembrane transporter activity"/>
    <property type="evidence" value="ECO:0007669"/>
    <property type="project" value="InterPro"/>
</dbReference>
<gene>
    <name evidence="7" type="ORF">IAB26_04640</name>
</gene>
<dbReference type="EMBL" id="DVFT01000070">
    <property type="protein sequence ID" value="HIQ95831.1"/>
    <property type="molecule type" value="Genomic_DNA"/>
</dbReference>
<feature type="transmembrane region" description="Helical" evidence="6">
    <location>
        <begin position="245"/>
        <end position="267"/>
    </location>
</feature>
<dbReference type="PANTHER" id="PTHR47089:SF1">
    <property type="entry name" value="GUANOSINE ABC TRANSPORTER PERMEASE PROTEIN NUPP"/>
    <property type="match status" value="1"/>
</dbReference>
<evidence type="ECO:0000256" key="4">
    <source>
        <dbReference type="ARBA" id="ARBA00022989"/>
    </source>
</evidence>
<reference evidence="7" key="2">
    <citation type="journal article" date="2021" name="PeerJ">
        <title>Extensive microbial diversity within the chicken gut microbiome revealed by metagenomics and culture.</title>
        <authorList>
            <person name="Gilroy R."/>
            <person name="Ravi A."/>
            <person name="Getino M."/>
            <person name="Pursley I."/>
            <person name="Horton D.L."/>
            <person name="Alikhan N.F."/>
            <person name="Baker D."/>
            <person name="Gharbi K."/>
            <person name="Hall N."/>
            <person name="Watson M."/>
            <person name="Adriaenssens E.M."/>
            <person name="Foster-Nyarko E."/>
            <person name="Jarju S."/>
            <person name="Secka A."/>
            <person name="Antonio M."/>
            <person name="Oren A."/>
            <person name="Chaudhuri R.R."/>
            <person name="La Ragione R."/>
            <person name="Hildebrand F."/>
            <person name="Pallen M.J."/>
        </authorList>
    </citation>
    <scope>NUCLEOTIDE SEQUENCE</scope>
    <source>
        <strain evidence="7">ChiSjej3B21-11622</strain>
    </source>
</reference>
<evidence type="ECO:0000313" key="7">
    <source>
        <dbReference type="EMBL" id="HIQ95831.1"/>
    </source>
</evidence>
<keyword evidence="2" id="KW-1003">Cell membrane</keyword>
<dbReference type="PANTHER" id="PTHR47089">
    <property type="entry name" value="ABC TRANSPORTER, PERMEASE PROTEIN"/>
    <property type="match status" value="1"/>
</dbReference>
<dbReference type="InterPro" id="IPR001851">
    <property type="entry name" value="ABC_transp_permease"/>
</dbReference>
<feature type="transmembrane region" description="Helical" evidence="6">
    <location>
        <begin position="114"/>
        <end position="137"/>
    </location>
</feature>
<sequence length="356" mass="37864">MRRFRLEKKTKRSALAVLLNSILFVLVALAFCGVIIAAVGFNPLEVYGRMFSRAFLSVRGIRSAVESGLPLMLCGLGVSIAFRMNLNNIGAEGQYAVGAILGGAFAFYGPKLPGILGILVLAVCCFLGGAIWALLCAIPKAFWDVDECITTLMLNYVALILLSYLCLGPWKAAGQNVGQTEKIPDSLALGEIPGLEVSVAFPLVILIAVLMFCFYKYTTSGYQISVMGKSLTAARYAGINLKKNILLVLGLSGGLAGLAGFIQFAGITGRVQENMPNNAGYTAIVIAYLSRQNPLVVIVVSFLLAGLQNSSATVQVMGVPAQIATMMQGAIMIIVIAGDFFLRYRIVSVKKGGKKA</sequence>